<evidence type="ECO:0000256" key="2">
    <source>
        <dbReference type="ARBA" id="ARBA00007145"/>
    </source>
</evidence>
<keyword evidence="4 7" id="KW-0547">Nucleotide-binding</keyword>
<dbReference type="Pfam" id="PF00795">
    <property type="entry name" value="CN_hydrolase"/>
    <property type="match status" value="1"/>
</dbReference>
<dbReference type="PROSITE" id="PS50263">
    <property type="entry name" value="CN_HYDROLASE"/>
    <property type="match status" value="1"/>
</dbReference>
<dbReference type="Gene3D" id="3.40.50.620">
    <property type="entry name" value="HUPs"/>
    <property type="match status" value="1"/>
</dbReference>
<proteinExistence type="inferred from homology"/>
<dbReference type="SUPFAM" id="SSF52402">
    <property type="entry name" value="Adenine nucleotide alpha hydrolases-like"/>
    <property type="match status" value="1"/>
</dbReference>
<gene>
    <name evidence="9" type="primary">QNS1_1</name>
    <name evidence="9" type="ORF">E8E12_004420</name>
</gene>
<dbReference type="FunFam" id="3.40.50.620:FF:000036">
    <property type="entry name" value="Glutamine-dependent NAD(+) synthetase"/>
    <property type="match status" value="1"/>
</dbReference>
<evidence type="ECO:0000256" key="5">
    <source>
        <dbReference type="ARBA" id="ARBA00022840"/>
    </source>
</evidence>
<dbReference type="SUPFAM" id="SSF56317">
    <property type="entry name" value="Carbon-nitrogen hydrolase"/>
    <property type="match status" value="1"/>
</dbReference>
<dbReference type="InterPro" id="IPR014729">
    <property type="entry name" value="Rossmann-like_a/b/a_fold"/>
</dbReference>
<dbReference type="InterPro" id="IPR003694">
    <property type="entry name" value="NAD_synthase"/>
</dbReference>
<dbReference type="GO" id="GO:0003952">
    <property type="term" value="F:NAD+ synthase (glutamine-hydrolyzing) activity"/>
    <property type="evidence" value="ECO:0007669"/>
    <property type="project" value="UniProtKB-UniRule"/>
</dbReference>
<evidence type="ECO:0000256" key="3">
    <source>
        <dbReference type="ARBA" id="ARBA00022598"/>
    </source>
</evidence>
<feature type="domain" description="CN hydrolase" evidence="8">
    <location>
        <begin position="5"/>
        <end position="281"/>
    </location>
</feature>
<dbReference type="InterPro" id="IPR022310">
    <property type="entry name" value="NAD/GMP_synthase"/>
</dbReference>
<comment type="similarity">
    <text evidence="2 7">In the C-terminal section; belongs to the NAD synthetase family.</text>
</comment>
<organism evidence="9 10">
    <name type="scientific">Didymella heteroderae</name>
    <dbReference type="NCBI Taxonomy" id="1769908"/>
    <lineage>
        <taxon>Eukaryota</taxon>
        <taxon>Fungi</taxon>
        <taxon>Dikarya</taxon>
        <taxon>Ascomycota</taxon>
        <taxon>Pezizomycotina</taxon>
        <taxon>Dothideomycetes</taxon>
        <taxon>Pleosporomycetidae</taxon>
        <taxon>Pleosporales</taxon>
        <taxon>Pleosporineae</taxon>
        <taxon>Didymellaceae</taxon>
        <taxon>Didymella</taxon>
    </lineage>
</organism>
<dbReference type="InterPro" id="IPR003010">
    <property type="entry name" value="C-N_Hydrolase"/>
</dbReference>
<keyword evidence="5 7" id="KW-0067">ATP-binding</keyword>
<comment type="pathway">
    <text evidence="1 7">Cofactor biosynthesis; NAD(+) biosynthesis; NAD(+) from deamido-NAD(+) (L-Gln route): step 1/1.</text>
</comment>
<evidence type="ECO:0000313" key="10">
    <source>
        <dbReference type="Proteomes" id="UP000758155"/>
    </source>
</evidence>
<evidence type="ECO:0000256" key="1">
    <source>
        <dbReference type="ARBA" id="ARBA00005188"/>
    </source>
</evidence>
<keyword evidence="3 7" id="KW-0436">Ligase</keyword>
<comment type="catalytic activity">
    <reaction evidence="7">
        <text>deamido-NAD(+) + L-glutamine + ATP + H2O = L-glutamate + AMP + diphosphate + NAD(+) + H(+)</text>
        <dbReference type="Rhea" id="RHEA:24384"/>
        <dbReference type="ChEBI" id="CHEBI:15377"/>
        <dbReference type="ChEBI" id="CHEBI:15378"/>
        <dbReference type="ChEBI" id="CHEBI:29985"/>
        <dbReference type="ChEBI" id="CHEBI:30616"/>
        <dbReference type="ChEBI" id="CHEBI:33019"/>
        <dbReference type="ChEBI" id="CHEBI:57540"/>
        <dbReference type="ChEBI" id="CHEBI:58359"/>
        <dbReference type="ChEBI" id="CHEBI:58437"/>
        <dbReference type="ChEBI" id="CHEBI:456215"/>
        <dbReference type="EC" id="6.3.5.1"/>
    </reaction>
</comment>
<evidence type="ECO:0000313" key="9">
    <source>
        <dbReference type="EMBL" id="KAF3036299.1"/>
    </source>
</evidence>
<dbReference type="PIRSF" id="PIRSF006630">
    <property type="entry name" value="NADS_GAT"/>
    <property type="match status" value="1"/>
</dbReference>
<comment type="caution">
    <text evidence="9">The sequence shown here is derived from an EMBL/GenBank/DDBJ whole genome shotgun (WGS) entry which is preliminary data.</text>
</comment>
<dbReference type="GO" id="GO:0009435">
    <property type="term" value="P:NAD+ biosynthetic process"/>
    <property type="evidence" value="ECO:0007669"/>
    <property type="project" value="UniProtKB-UniRule"/>
</dbReference>
<dbReference type="GO" id="GO:0004359">
    <property type="term" value="F:glutaminase activity"/>
    <property type="evidence" value="ECO:0007669"/>
    <property type="project" value="InterPro"/>
</dbReference>
<dbReference type="GO" id="GO:0005524">
    <property type="term" value="F:ATP binding"/>
    <property type="evidence" value="ECO:0007669"/>
    <property type="project" value="UniProtKB-UniRule"/>
</dbReference>
<dbReference type="CDD" id="cd00553">
    <property type="entry name" value="NAD_synthase"/>
    <property type="match status" value="1"/>
</dbReference>
<accession>A0A9P4WMD8</accession>
<dbReference type="AlphaFoldDB" id="A0A9P4WMD8"/>
<dbReference type="EC" id="6.3.5.1" evidence="7"/>
<evidence type="ECO:0000259" key="8">
    <source>
        <dbReference type="PROSITE" id="PS50263"/>
    </source>
</evidence>
<sequence>MPSQATIASCSLNQWALDWEGNLARIKASIWEAKAQGANLRVGSELEWEQSADRSQICGYGCLDHFLEDEIYTNSWHMLLDILEDNTCHGILLDIGMPVKHGKQRLNCRVIALDGNIILIRPKLWLANEDNYHETRYFDAWSTPAYLEDYHLPPYVAAALGSITVPIGDAIVSTRDAAVYCEDLLTPLSHHDVLLGNSVDIFNVSTAFQQSIGKTAALLEGMQQSLRKSGGVVVYANQKGCDGDRFYYGGKAAVLVNGTVAAQVPQFSLKDVEVAVATTNLSQVRCYREDVVGPNGKIPRAPSYRRVEIDYSLSKHKIASKSNGDGCYHTRQLLQTNSIEEELVLGPACWLWDMLRRSRAAGFLCPLSGGIDSCSTATLVYGMCRFVMAAITEGNQQVIADVQRIVRYPETEEGWLPSTPEKLCNYLLHTMFMGVTAHSSVETRSRAQKLADSIGAYHFDMDIDDLFTAQRNLLVRFANYEPKFSIFGGSKAENLALHNIQARGRMVTAYYFAQTLPTIRQRQGSGGLLVLGSVNLEECHRGNVTKHDCSSADLSVTGGTSKLDIRRFVGWARTAFSLPILGEFLDAPPTGELEPRRSCRVESDEKDMGMTYEEIFAMAKLRKVERMGPVAMFERLLVDWRDEKTPLDTAVLVKRFHHFYAINRHKMTTMTPAYHAADYSAEDPRPFLYPEFNDSWACKRIDAILADIEGKNEGRKDWVLQP</sequence>
<dbReference type="InterPro" id="IPR014445">
    <property type="entry name" value="Gln-dep_NAD_synthase"/>
</dbReference>
<evidence type="ECO:0000256" key="7">
    <source>
        <dbReference type="PIRNR" id="PIRNR006630"/>
    </source>
</evidence>
<protein>
    <recommendedName>
        <fullName evidence="7">Glutamine-dependent NAD(+) synthetase</fullName>
        <ecNumber evidence="7">6.3.5.1</ecNumber>
    </recommendedName>
    <alternativeName>
        <fullName evidence="7">NAD(+) synthase [glutamine-hydrolyzing]</fullName>
    </alternativeName>
</protein>
<reference evidence="9" key="1">
    <citation type="submission" date="2019-04" db="EMBL/GenBank/DDBJ databases">
        <title>Sequencing of skin fungus with MAO and IRED activity.</title>
        <authorList>
            <person name="Marsaioli A.J."/>
            <person name="Bonatto J.M.C."/>
            <person name="Reis Junior O."/>
        </authorList>
    </citation>
    <scope>NUCLEOTIDE SEQUENCE</scope>
    <source>
        <strain evidence="9">28M1</strain>
    </source>
</reference>
<dbReference type="Pfam" id="PF02540">
    <property type="entry name" value="NAD_synthase"/>
    <property type="match status" value="1"/>
</dbReference>
<evidence type="ECO:0000256" key="6">
    <source>
        <dbReference type="ARBA" id="ARBA00023027"/>
    </source>
</evidence>
<dbReference type="CDD" id="cd07570">
    <property type="entry name" value="GAT_Gln-NAD-synth"/>
    <property type="match status" value="1"/>
</dbReference>
<dbReference type="PANTHER" id="PTHR23090:SF9">
    <property type="entry name" value="GLUTAMINE-DEPENDENT NAD(+) SYNTHETASE"/>
    <property type="match status" value="1"/>
</dbReference>
<dbReference type="Proteomes" id="UP000758155">
    <property type="component" value="Unassembled WGS sequence"/>
</dbReference>
<dbReference type="GO" id="GO:0005737">
    <property type="term" value="C:cytoplasm"/>
    <property type="evidence" value="ECO:0007669"/>
    <property type="project" value="InterPro"/>
</dbReference>
<dbReference type="OrthoDB" id="2020662at2759"/>
<keyword evidence="10" id="KW-1185">Reference proteome</keyword>
<evidence type="ECO:0000256" key="4">
    <source>
        <dbReference type="ARBA" id="ARBA00022741"/>
    </source>
</evidence>
<keyword evidence="6 7" id="KW-0520">NAD</keyword>
<name>A0A9P4WMD8_9PLEO</name>
<dbReference type="Gene3D" id="3.60.110.10">
    <property type="entry name" value="Carbon-nitrogen hydrolase"/>
    <property type="match status" value="1"/>
</dbReference>
<dbReference type="PANTHER" id="PTHR23090">
    <property type="entry name" value="NH 3 /GLUTAMINE-DEPENDENT NAD + SYNTHETASE"/>
    <property type="match status" value="1"/>
</dbReference>
<dbReference type="EMBL" id="SWKV01000051">
    <property type="protein sequence ID" value="KAF3036299.1"/>
    <property type="molecule type" value="Genomic_DNA"/>
</dbReference>
<dbReference type="InterPro" id="IPR036526">
    <property type="entry name" value="C-N_Hydrolase_sf"/>
</dbReference>